<feature type="domain" description="Glycosyltransferase 2-like" evidence="1">
    <location>
        <begin position="4"/>
        <end position="122"/>
    </location>
</feature>
<evidence type="ECO:0000313" key="2">
    <source>
        <dbReference type="EMBL" id="MBC5841469.1"/>
    </source>
</evidence>
<gene>
    <name evidence="2" type="ORF">H8R23_08630</name>
</gene>
<reference evidence="2 3" key="1">
    <citation type="submission" date="2020-08" db="EMBL/GenBank/DDBJ databases">
        <title>Description of novel Flavobacterium F-380 isolate.</title>
        <authorList>
            <person name="Saticioglu I.B."/>
            <person name="Duman M."/>
            <person name="Altun S."/>
        </authorList>
    </citation>
    <scope>NUCLEOTIDE SEQUENCE [LARGE SCALE GENOMIC DNA]</scope>
    <source>
        <strain evidence="2 3">F-380</strain>
    </source>
</reference>
<dbReference type="SUPFAM" id="SSF53448">
    <property type="entry name" value="Nucleotide-diphospho-sugar transferases"/>
    <property type="match status" value="1"/>
</dbReference>
<dbReference type="PANTHER" id="PTHR22916:SF3">
    <property type="entry name" value="UDP-GLCNAC:BETAGAL BETA-1,3-N-ACETYLGLUCOSAMINYLTRANSFERASE-LIKE PROTEIN 1"/>
    <property type="match status" value="1"/>
</dbReference>
<comment type="caution">
    <text evidence="2">The sequence shown here is derived from an EMBL/GenBank/DDBJ whole genome shotgun (WGS) entry which is preliminary data.</text>
</comment>
<protein>
    <submittedName>
        <fullName evidence="2">Glycosyltransferase family 2 protein</fullName>
    </submittedName>
</protein>
<organism evidence="2 3">
    <name type="scientific">Flavobacterium kayseriense</name>
    <dbReference type="NCBI Taxonomy" id="2764714"/>
    <lineage>
        <taxon>Bacteria</taxon>
        <taxon>Pseudomonadati</taxon>
        <taxon>Bacteroidota</taxon>
        <taxon>Flavobacteriia</taxon>
        <taxon>Flavobacteriales</taxon>
        <taxon>Flavobacteriaceae</taxon>
        <taxon>Flavobacterium</taxon>
    </lineage>
</organism>
<dbReference type="InterPro" id="IPR001173">
    <property type="entry name" value="Glyco_trans_2-like"/>
</dbReference>
<sequence length="297" mass="34645">MTFTVFTPAFNRKSFLTPIYQSLLSQKNRDFEWLIVDDGSEDDTATTVQELINRKEIDIQYYNKENGGKHTAINLGVQKAKGNLFVIVDSDDVLVNNALELLHEQWVAIKDDQAIGGIVGLSSYKTGEIVGSEFPDKIWDVYFPDIYYKHHLTGDKSVAFKTTVMKQFPFPEKQGVNFVFEAVVWHEMAKKHKVRCINSVTQIVEYQQAGLSDSSYKTWYIKGLAFSYFQLITNNTHPFLKYPKVYVWDYIYLVLYDLLLEGKYFSQLNNFPEKLLYLLVYPRAYFSYRNMKKLIKN</sequence>
<dbReference type="CDD" id="cd00761">
    <property type="entry name" value="Glyco_tranf_GTA_type"/>
    <property type="match status" value="1"/>
</dbReference>
<dbReference type="Proteomes" id="UP000629963">
    <property type="component" value="Unassembled WGS sequence"/>
</dbReference>
<dbReference type="RefSeq" id="WP_187010049.1">
    <property type="nucleotide sequence ID" value="NZ_JACRUI010000002.1"/>
</dbReference>
<evidence type="ECO:0000259" key="1">
    <source>
        <dbReference type="Pfam" id="PF00535"/>
    </source>
</evidence>
<dbReference type="EMBL" id="JACRUJ010000002">
    <property type="protein sequence ID" value="MBC5841469.1"/>
    <property type="molecule type" value="Genomic_DNA"/>
</dbReference>
<name>A0ABR7J7F9_9FLAO</name>
<proteinExistence type="predicted"/>
<dbReference type="InterPro" id="IPR029044">
    <property type="entry name" value="Nucleotide-diphossugar_trans"/>
</dbReference>
<dbReference type="Pfam" id="PF00535">
    <property type="entry name" value="Glycos_transf_2"/>
    <property type="match status" value="1"/>
</dbReference>
<evidence type="ECO:0000313" key="3">
    <source>
        <dbReference type="Proteomes" id="UP000629963"/>
    </source>
</evidence>
<accession>A0ABR7J7F9</accession>
<dbReference type="Gene3D" id="3.90.550.10">
    <property type="entry name" value="Spore Coat Polysaccharide Biosynthesis Protein SpsA, Chain A"/>
    <property type="match status" value="1"/>
</dbReference>
<keyword evidence="3" id="KW-1185">Reference proteome</keyword>
<dbReference type="PANTHER" id="PTHR22916">
    <property type="entry name" value="GLYCOSYLTRANSFERASE"/>
    <property type="match status" value="1"/>
</dbReference>